<keyword evidence="1" id="KW-0812">Transmembrane</keyword>
<accession>S3JXG3</accession>
<sequence>MTPAQAAQKNAAPGFIFIFGSNDLAIFFLRINANFSSSGSG</sequence>
<dbReference type="AlphaFoldDB" id="S3JXG3"/>
<dbReference type="EMBL" id="ATDT01000010">
    <property type="protein sequence ID" value="EPF17699.1"/>
    <property type="molecule type" value="Genomic_DNA"/>
</dbReference>
<dbReference type="Proteomes" id="UP000014585">
    <property type="component" value="Unassembled WGS sequence"/>
</dbReference>
<gene>
    <name evidence="2" type="ORF">HMPREF0201_01679</name>
</gene>
<protein>
    <submittedName>
        <fullName evidence="2">Uncharacterized protein</fullName>
    </submittedName>
</protein>
<dbReference type="PATRIC" id="fig|566551.4.peg.1551"/>
<comment type="caution">
    <text evidence="2">The sequence shown here is derived from an EMBL/GenBank/DDBJ whole genome shotgun (WGS) entry which is preliminary data.</text>
</comment>
<proteinExistence type="predicted"/>
<evidence type="ECO:0000256" key="1">
    <source>
        <dbReference type="SAM" id="Phobius"/>
    </source>
</evidence>
<feature type="transmembrane region" description="Helical" evidence="1">
    <location>
        <begin position="12"/>
        <end position="31"/>
    </location>
</feature>
<evidence type="ECO:0000313" key="2">
    <source>
        <dbReference type="EMBL" id="EPF17699.1"/>
    </source>
</evidence>
<evidence type="ECO:0000313" key="3">
    <source>
        <dbReference type="Proteomes" id="UP000014585"/>
    </source>
</evidence>
<keyword evidence="1" id="KW-0472">Membrane</keyword>
<dbReference type="HOGENOM" id="CLU_3267520_0_0_6"/>
<name>S3JXG3_9ENTR</name>
<reference evidence="2 3" key="1">
    <citation type="submission" date="2013-04" db="EMBL/GenBank/DDBJ databases">
        <authorList>
            <person name="Weinstock G."/>
            <person name="Sodergren E."/>
            <person name="Lobos E.A."/>
            <person name="Fulton L."/>
            <person name="Fulton R."/>
            <person name="Courtney L."/>
            <person name="Fronick C."/>
            <person name="O'Laughlin M."/>
            <person name="Godfrey J."/>
            <person name="Wilson R.M."/>
            <person name="Miner T."/>
            <person name="Farmer C."/>
            <person name="Delehaunty K."/>
            <person name="Cordes M."/>
            <person name="Minx P."/>
            <person name="Tomlinson C."/>
            <person name="Chen J."/>
            <person name="Wollam A."/>
            <person name="Pepin K.H."/>
            <person name="Palsikar V.B."/>
            <person name="Zhang X."/>
            <person name="Suruliraj S."/>
            <person name="Perna N.T."/>
            <person name="Plunkett G."/>
            <person name="Warren W."/>
            <person name="Mitreva M."/>
            <person name="Mardis E.R."/>
            <person name="Wilson R.K."/>
        </authorList>
    </citation>
    <scope>NUCLEOTIDE SEQUENCE [LARGE SCALE GENOMIC DNA]</scope>
    <source>
        <strain evidence="2 3">DSM 4568</strain>
    </source>
</reference>
<organism evidence="2 3">
    <name type="scientific">Cedecea davisae DSM 4568</name>
    <dbReference type="NCBI Taxonomy" id="566551"/>
    <lineage>
        <taxon>Bacteria</taxon>
        <taxon>Pseudomonadati</taxon>
        <taxon>Pseudomonadota</taxon>
        <taxon>Gammaproteobacteria</taxon>
        <taxon>Enterobacterales</taxon>
        <taxon>Enterobacteriaceae</taxon>
        <taxon>Cedecea</taxon>
    </lineage>
</organism>
<keyword evidence="1" id="KW-1133">Transmembrane helix</keyword>